<dbReference type="InterPro" id="IPR011009">
    <property type="entry name" value="Kinase-like_dom_sf"/>
</dbReference>
<keyword evidence="6" id="KW-0067">ATP-binding</keyword>
<dbReference type="GO" id="GO:0004674">
    <property type="term" value="F:protein serine/threonine kinase activity"/>
    <property type="evidence" value="ECO:0007669"/>
    <property type="project" value="UniProtKB-KW"/>
</dbReference>
<dbReference type="GO" id="GO:0050684">
    <property type="term" value="P:regulation of mRNA processing"/>
    <property type="evidence" value="ECO:0007669"/>
    <property type="project" value="TreeGrafter"/>
</dbReference>
<proteinExistence type="predicted"/>
<dbReference type="GO" id="GO:0000245">
    <property type="term" value="P:spliceosomal complex assembly"/>
    <property type="evidence" value="ECO:0007669"/>
    <property type="project" value="TreeGrafter"/>
</dbReference>
<dbReference type="Gene3D" id="1.10.510.10">
    <property type="entry name" value="Transferase(Phosphotransferase) domain 1"/>
    <property type="match status" value="1"/>
</dbReference>
<evidence type="ECO:0000256" key="2">
    <source>
        <dbReference type="ARBA" id="ARBA00022527"/>
    </source>
</evidence>
<dbReference type="SUPFAM" id="SSF56112">
    <property type="entry name" value="Protein kinase-like (PK-like)"/>
    <property type="match status" value="1"/>
</dbReference>
<evidence type="ECO:0000256" key="7">
    <source>
        <dbReference type="ARBA" id="ARBA00047899"/>
    </source>
</evidence>
<comment type="caution">
    <text evidence="9">The sequence shown here is derived from an EMBL/GenBank/DDBJ whole genome shotgun (WGS) entry which is preliminary data.</text>
</comment>
<keyword evidence="5" id="KW-0418">Kinase</keyword>
<name>A0A9P4Q3T2_9PEZI</name>
<dbReference type="PANTHER" id="PTHR47634:SF9">
    <property type="entry name" value="PROTEIN KINASE DOMAIN-CONTAINING PROTEIN-RELATED"/>
    <property type="match status" value="1"/>
</dbReference>
<evidence type="ECO:0000256" key="1">
    <source>
        <dbReference type="ARBA" id="ARBA00012513"/>
    </source>
</evidence>
<reference evidence="9" key="1">
    <citation type="journal article" date="2020" name="Stud. Mycol.">
        <title>101 Dothideomycetes genomes: a test case for predicting lifestyles and emergence of pathogens.</title>
        <authorList>
            <person name="Haridas S."/>
            <person name="Albert R."/>
            <person name="Binder M."/>
            <person name="Bloem J."/>
            <person name="Labutti K."/>
            <person name="Salamov A."/>
            <person name="Andreopoulos B."/>
            <person name="Baker S."/>
            <person name="Barry K."/>
            <person name="Bills G."/>
            <person name="Bluhm B."/>
            <person name="Cannon C."/>
            <person name="Castanera R."/>
            <person name="Culley D."/>
            <person name="Daum C."/>
            <person name="Ezra D."/>
            <person name="Gonzalez J."/>
            <person name="Henrissat B."/>
            <person name="Kuo A."/>
            <person name="Liang C."/>
            <person name="Lipzen A."/>
            <person name="Lutzoni F."/>
            <person name="Magnuson J."/>
            <person name="Mondo S."/>
            <person name="Nolan M."/>
            <person name="Ohm R."/>
            <person name="Pangilinan J."/>
            <person name="Park H.-J."/>
            <person name="Ramirez L."/>
            <person name="Alfaro M."/>
            <person name="Sun H."/>
            <person name="Tritt A."/>
            <person name="Yoshinaga Y."/>
            <person name="Zwiers L.-H."/>
            <person name="Turgeon B."/>
            <person name="Goodwin S."/>
            <person name="Spatafora J."/>
            <person name="Crous P."/>
            <person name="Grigoriev I."/>
        </authorList>
    </citation>
    <scope>NUCLEOTIDE SEQUENCE</scope>
    <source>
        <strain evidence="9">CBS 116435</strain>
    </source>
</reference>
<dbReference type="Gene3D" id="3.30.200.20">
    <property type="entry name" value="Phosphorylase Kinase, domain 1"/>
    <property type="match status" value="1"/>
</dbReference>
<evidence type="ECO:0000256" key="8">
    <source>
        <dbReference type="ARBA" id="ARBA00048679"/>
    </source>
</evidence>
<dbReference type="EMBL" id="MU003840">
    <property type="protein sequence ID" value="KAF2717604.1"/>
    <property type="molecule type" value="Genomic_DNA"/>
</dbReference>
<dbReference type="PANTHER" id="PTHR47634">
    <property type="entry name" value="PROTEIN KINASE DOMAIN-CONTAINING PROTEIN-RELATED"/>
    <property type="match status" value="1"/>
</dbReference>
<gene>
    <name evidence="9" type="ORF">K431DRAFT_323022</name>
</gene>
<evidence type="ECO:0000256" key="4">
    <source>
        <dbReference type="ARBA" id="ARBA00022741"/>
    </source>
</evidence>
<evidence type="ECO:0000313" key="10">
    <source>
        <dbReference type="Proteomes" id="UP000799441"/>
    </source>
</evidence>
<protein>
    <recommendedName>
        <fullName evidence="1">non-specific serine/threonine protein kinase</fullName>
        <ecNumber evidence="1">2.7.11.1</ecNumber>
    </recommendedName>
</protein>
<keyword evidence="10" id="KW-1185">Reference proteome</keyword>
<dbReference type="InterPro" id="IPR051334">
    <property type="entry name" value="SRPK"/>
</dbReference>
<dbReference type="Proteomes" id="UP000799441">
    <property type="component" value="Unassembled WGS sequence"/>
</dbReference>
<sequence>MAVQPHTFPTYGFPLLPTETKFEEERLTGYKADDFYPVRFGEVFRSKYQVVAKLGFGTASTVWLCRDLRLNQTQEVAISEHSKFIDAEHSGKSYLRVALEDFHERALERTLLQKFLLVIAGVVHTADDLAMSKVEHAEFASPSPRKVLLDRTIHLFYAMPTTYDPPVITDFDAARLREPGQKHSGDVMPGNFRAPEIAIWSIGVMDGDLFNHVRHGHLDDELHFAQMVSLMEPPPKQFLERSDRCLRYSDPEGNQIATTSIPSQTLESREIRLQGKDGELLLVLVRKILKWLPEKTDDFIIRFMSELSPLLHRYGKPWGC</sequence>
<dbReference type="AlphaFoldDB" id="A0A9P4Q3T2"/>
<evidence type="ECO:0000256" key="5">
    <source>
        <dbReference type="ARBA" id="ARBA00022777"/>
    </source>
</evidence>
<dbReference type="OrthoDB" id="5979581at2759"/>
<dbReference type="EC" id="2.7.11.1" evidence="1"/>
<evidence type="ECO:0000256" key="6">
    <source>
        <dbReference type="ARBA" id="ARBA00022840"/>
    </source>
</evidence>
<comment type="catalytic activity">
    <reaction evidence="7">
        <text>L-threonyl-[protein] + ATP = O-phospho-L-threonyl-[protein] + ADP + H(+)</text>
        <dbReference type="Rhea" id="RHEA:46608"/>
        <dbReference type="Rhea" id="RHEA-COMP:11060"/>
        <dbReference type="Rhea" id="RHEA-COMP:11605"/>
        <dbReference type="ChEBI" id="CHEBI:15378"/>
        <dbReference type="ChEBI" id="CHEBI:30013"/>
        <dbReference type="ChEBI" id="CHEBI:30616"/>
        <dbReference type="ChEBI" id="CHEBI:61977"/>
        <dbReference type="ChEBI" id="CHEBI:456216"/>
        <dbReference type="EC" id="2.7.11.1"/>
    </reaction>
</comment>
<comment type="catalytic activity">
    <reaction evidence="8">
        <text>L-seryl-[protein] + ATP = O-phospho-L-seryl-[protein] + ADP + H(+)</text>
        <dbReference type="Rhea" id="RHEA:17989"/>
        <dbReference type="Rhea" id="RHEA-COMP:9863"/>
        <dbReference type="Rhea" id="RHEA-COMP:11604"/>
        <dbReference type="ChEBI" id="CHEBI:15378"/>
        <dbReference type="ChEBI" id="CHEBI:29999"/>
        <dbReference type="ChEBI" id="CHEBI:30616"/>
        <dbReference type="ChEBI" id="CHEBI:83421"/>
        <dbReference type="ChEBI" id="CHEBI:456216"/>
        <dbReference type="EC" id="2.7.11.1"/>
    </reaction>
</comment>
<accession>A0A9P4Q3T2</accession>
<organism evidence="9 10">
    <name type="scientific">Polychaeton citri CBS 116435</name>
    <dbReference type="NCBI Taxonomy" id="1314669"/>
    <lineage>
        <taxon>Eukaryota</taxon>
        <taxon>Fungi</taxon>
        <taxon>Dikarya</taxon>
        <taxon>Ascomycota</taxon>
        <taxon>Pezizomycotina</taxon>
        <taxon>Dothideomycetes</taxon>
        <taxon>Dothideomycetidae</taxon>
        <taxon>Capnodiales</taxon>
        <taxon>Capnodiaceae</taxon>
        <taxon>Polychaeton</taxon>
    </lineage>
</organism>
<keyword evidence="3" id="KW-0808">Transferase</keyword>
<keyword evidence="2" id="KW-0723">Serine/threonine-protein kinase</keyword>
<evidence type="ECO:0000313" key="9">
    <source>
        <dbReference type="EMBL" id="KAF2717604.1"/>
    </source>
</evidence>
<dbReference type="GO" id="GO:0005524">
    <property type="term" value="F:ATP binding"/>
    <property type="evidence" value="ECO:0007669"/>
    <property type="project" value="UniProtKB-KW"/>
</dbReference>
<evidence type="ECO:0000256" key="3">
    <source>
        <dbReference type="ARBA" id="ARBA00022679"/>
    </source>
</evidence>
<keyword evidence="4" id="KW-0547">Nucleotide-binding</keyword>